<keyword evidence="4" id="KW-1185">Reference proteome</keyword>
<feature type="transmembrane region" description="Helical" evidence="1">
    <location>
        <begin position="359"/>
        <end position="378"/>
    </location>
</feature>
<dbReference type="GO" id="GO:0016747">
    <property type="term" value="F:acyltransferase activity, transferring groups other than amino-acyl groups"/>
    <property type="evidence" value="ECO:0007669"/>
    <property type="project" value="InterPro"/>
</dbReference>
<keyword evidence="1" id="KW-0812">Transmembrane</keyword>
<dbReference type="Pfam" id="PF01757">
    <property type="entry name" value="Acyl_transf_3"/>
    <property type="match status" value="1"/>
</dbReference>
<feature type="transmembrane region" description="Helical" evidence="1">
    <location>
        <begin position="186"/>
        <end position="205"/>
    </location>
</feature>
<feature type="transmembrane region" description="Helical" evidence="1">
    <location>
        <begin position="424"/>
        <end position="445"/>
    </location>
</feature>
<dbReference type="EMBL" id="BOPG01000003">
    <property type="protein sequence ID" value="GIJ52660.1"/>
    <property type="molecule type" value="Genomic_DNA"/>
</dbReference>
<evidence type="ECO:0000256" key="1">
    <source>
        <dbReference type="SAM" id="Phobius"/>
    </source>
</evidence>
<gene>
    <name evidence="3" type="ORF">Vau01_001760</name>
</gene>
<feature type="transmembrane region" description="Helical" evidence="1">
    <location>
        <begin position="36"/>
        <end position="56"/>
    </location>
</feature>
<sequence length="455" mass="47624">MPGRSGKATLIGMMNVATLAKATPVTRDRYIDLLRVLSLGVVVLGHWLMAVVVVGADGSVRATNLLAVQPALQPVTWLLQVMPVFFLVGGFSHATACASLERRGGRYADFVRSRAGRLLRPTAVFAGVWLVLALLIELLGADTGVLKLATRVVAQPLWFVGVYLGIVALAPAMLRLHRWSGRWAPVVPLAFGAAAGLVDVARFAYDVPYVAFLNLAFVWLGVHQVGFLYADGLFRNRRLPLVLLVTGLAGTVLCTTVGPYPTSMVGMPGEKVSNMSPPTFALAMCAVSLIGLTMLLRGPVTRWLDRPAVWRGVIAANGLAMTAFLWHLTAMFLATAAVLAVGVTLPAVGSGAWWLLRPVWLGVLVALTAALVAAFRGADRPRATTVGARGTGFAIGGMVLCTLGVLGFSAVGFGGLLAGRTATLIVLPVTPLTAALLVAGGAALLRATRPVTAAA</sequence>
<dbReference type="AlphaFoldDB" id="A0A8J4DVQ6"/>
<protein>
    <recommendedName>
        <fullName evidence="2">Acyltransferase 3 domain-containing protein</fullName>
    </recommendedName>
</protein>
<reference evidence="3" key="1">
    <citation type="submission" date="2021-01" db="EMBL/GenBank/DDBJ databases">
        <title>Whole genome shotgun sequence of Virgisporangium aurantiacum NBRC 16421.</title>
        <authorList>
            <person name="Komaki H."/>
            <person name="Tamura T."/>
        </authorList>
    </citation>
    <scope>NUCLEOTIDE SEQUENCE</scope>
    <source>
        <strain evidence="3">NBRC 16421</strain>
    </source>
</reference>
<dbReference type="Proteomes" id="UP000612585">
    <property type="component" value="Unassembled WGS sequence"/>
</dbReference>
<evidence type="ECO:0000313" key="3">
    <source>
        <dbReference type="EMBL" id="GIJ52660.1"/>
    </source>
</evidence>
<keyword evidence="1" id="KW-1133">Transmembrane helix</keyword>
<feature type="transmembrane region" description="Helical" evidence="1">
    <location>
        <begin position="241"/>
        <end position="260"/>
    </location>
</feature>
<evidence type="ECO:0000313" key="4">
    <source>
        <dbReference type="Proteomes" id="UP000612585"/>
    </source>
</evidence>
<feature type="transmembrane region" description="Helical" evidence="1">
    <location>
        <begin position="211"/>
        <end position="229"/>
    </location>
</feature>
<feature type="transmembrane region" description="Helical" evidence="1">
    <location>
        <begin position="390"/>
        <end position="418"/>
    </location>
</feature>
<feature type="transmembrane region" description="Helical" evidence="1">
    <location>
        <begin position="312"/>
        <end position="339"/>
    </location>
</feature>
<dbReference type="InterPro" id="IPR002656">
    <property type="entry name" value="Acyl_transf_3_dom"/>
</dbReference>
<feature type="transmembrane region" description="Helical" evidence="1">
    <location>
        <begin position="156"/>
        <end position="174"/>
    </location>
</feature>
<keyword evidence="1" id="KW-0472">Membrane</keyword>
<feature type="transmembrane region" description="Helical" evidence="1">
    <location>
        <begin position="280"/>
        <end position="300"/>
    </location>
</feature>
<proteinExistence type="predicted"/>
<organism evidence="3 4">
    <name type="scientific">Virgisporangium aurantiacum</name>
    <dbReference type="NCBI Taxonomy" id="175570"/>
    <lineage>
        <taxon>Bacteria</taxon>
        <taxon>Bacillati</taxon>
        <taxon>Actinomycetota</taxon>
        <taxon>Actinomycetes</taxon>
        <taxon>Micromonosporales</taxon>
        <taxon>Micromonosporaceae</taxon>
        <taxon>Virgisporangium</taxon>
    </lineage>
</organism>
<name>A0A8J4DVQ6_9ACTN</name>
<accession>A0A8J4DVQ6</accession>
<comment type="caution">
    <text evidence="3">The sequence shown here is derived from an EMBL/GenBank/DDBJ whole genome shotgun (WGS) entry which is preliminary data.</text>
</comment>
<feature type="transmembrane region" description="Helical" evidence="1">
    <location>
        <begin position="76"/>
        <end position="97"/>
    </location>
</feature>
<evidence type="ECO:0000259" key="2">
    <source>
        <dbReference type="Pfam" id="PF01757"/>
    </source>
</evidence>
<feature type="transmembrane region" description="Helical" evidence="1">
    <location>
        <begin position="118"/>
        <end position="136"/>
    </location>
</feature>
<feature type="domain" description="Acyltransferase 3" evidence="2">
    <location>
        <begin position="29"/>
        <end position="371"/>
    </location>
</feature>